<keyword evidence="3" id="KW-0808">Transferase</keyword>
<proteinExistence type="predicted"/>
<evidence type="ECO:0000313" key="3">
    <source>
        <dbReference type="EMBL" id="RBQ10050.1"/>
    </source>
</evidence>
<evidence type="ECO:0000313" key="4">
    <source>
        <dbReference type="Proteomes" id="UP000252081"/>
    </source>
</evidence>
<keyword evidence="1" id="KW-1133">Transmembrane helix</keyword>
<dbReference type="GO" id="GO:0016020">
    <property type="term" value="C:membrane"/>
    <property type="evidence" value="ECO:0007669"/>
    <property type="project" value="InterPro"/>
</dbReference>
<evidence type="ECO:0000259" key="2">
    <source>
        <dbReference type="Pfam" id="PF06580"/>
    </source>
</evidence>
<keyword evidence="3" id="KW-0418">Kinase</keyword>
<feature type="transmembrane region" description="Helical" evidence="1">
    <location>
        <begin position="12"/>
        <end position="30"/>
    </location>
</feature>
<keyword evidence="4" id="KW-1185">Reference proteome</keyword>
<dbReference type="InterPro" id="IPR050640">
    <property type="entry name" value="Bact_2-comp_sensor_kinase"/>
</dbReference>
<dbReference type="EMBL" id="QNQU01000004">
    <property type="protein sequence ID" value="RBQ10050.1"/>
    <property type="molecule type" value="Genomic_DNA"/>
</dbReference>
<dbReference type="InterPro" id="IPR010559">
    <property type="entry name" value="Sig_transdc_His_kin_internal"/>
</dbReference>
<gene>
    <name evidence="3" type="ORF">DRW42_06345</name>
</gene>
<dbReference type="Proteomes" id="UP000252081">
    <property type="component" value="Unassembled WGS sequence"/>
</dbReference>
<evidence type="ECO:0000256" key="1">
    <source>
        <dbReference type="SAM" id="Phobius"/>
    </source>
</evidence>
<dbReference type="PANTHER" id="PTHR34220:SF7">
    <property type="entry name" value="SENSOR HISTIDINE KINASE YPDA"/>
    <property type="match status" value="1"/>
</dbReference>
<keyword evidence="1" id="KW-0812">Transmembrane</keyword>
<dbReference type="AlphaFoldDB" id="A0A366L8C6"/>
<dbReference type="PANTHER" id="PTHR34220">
    <property type="entry name" value="SENSOR HISTIDINE KINASE YPDA"/>
    <property type="match status" value="1"/>
</dbReference>
<reference evidence="3 4" key="1">
    <citation type="submission" date="2018-07" db="EMBL/GenBank/DDBJ databases">
        <title>A draft genome of a endophytic bacteria, a new species of Pedobacter.</title>
        <authorList>
            <person name="Zhang Z.D."/>
            <person name="Chen Z.J."/>
        </authorList>
    </citation>
    <scope>NUCLEOTIDE SEQUENCE [LARGE SCALE GENOMIC DNA]</scope>
    <source>
        <strain evidence="3 4">RS10</strain>
    </source>
</reference>
<feature type="transmembrane region" description="Helical" evidence="1">
    <location>
        <begin position="128"/>
        <end position="148"/>
    </location>
</feature>
<feature type="transmembrane region" description="Helical" evidence="1">
    <location>
        <begin position="80"/>
        <end position="103"/>
    </location>
</feature>
<name>A0A366L8C6_9SPHI</name>
<accession>A0A366L8C6</accession>
<keyword evidence="1" id="KW-0472">Membrane</keyword>
<dbReference type="OrthoDB" id="9792992at2"/>
<dbReference type="GO" id="GO:0000155">
    <property type="term" value="F:phosphorelay sensor kinase activity"/>
    <property type="evidence" value="ECO:0007669"/>
    <property type="project" value="InterPro"/>
</dbReference>
<comment type="caution">
    <text evidence="3">The sequence shown here is derived from an EMBL/GenBank/DDBJ whole genome shotgun (WGS) entry which is preliminary data.</text>
</comment>
<feature type="transmembrane region" description="Helical" evidence="1">
    <location>
        <begin position="50"/>
        <end position="68"/>
    </location>
</feature>
<dbReference type="Pfam" id="PF06580">
    <property type="entry name" value="His_kinase"/>
    <property type="match status" value="1"/>
</dbReference>
<protein>
    <submittedName>
        <fullName evidence="3">Histidine kinase</fullName>
    </submittedName>
</protein>
<sequence>MPLIERIAKFSSAHRFLSHVIFWLITSVVFLNRYEVAEYNDVKCILARHIYYILFTGFASYFLAYIIIPKLITSKKYYVVIGYFIAGSYIICVFSRIAVVYILEPVIRIPPFGQETIFEIMMDVPKLITHYFPLTFSAAWIFAFIKLIKAQYIAQQHQLSVEKERAETELKALKAQLNPHFLFNTLNNIYSLSLINSPVTSKSIAGLSEILDHVLYRCNGMYVPLSAEINLIKNYIALEKLRYGNRLQVNFTHAVDQEIMIAPLILLSLVENAFKHGAGEDVGLPVINIDMNLTAGHFRFMVSNSFIPGEGEEDGRIGISNITKQLQLIYPGLYDFNTSTHDHIFVALLHINLKNHIIKEEQRYESEMSFS</sequence>
<dbReference type="RefSeq" id="WP_113947982.1">
    <property type="nucleotide sequence ID" value="NZ_QNQU01000004.1"/>
</dbReference>
<feature type="domain" description="Signal transduction histidine kinase internal region" evidence="2">
    <location>
        <begin position="168"/>
        <end position="247"/>
    </location>
</feature>
<organism evidence="3 4">
    <name type="scientific">Pedobacter miscanthi</name>
    <dbReference type="NCBI Taxonomy" id="2259170"/>
    <lineage>
        <taxon>Bacteria</taxon>
        <taxon>Pseudomonadati</taxon>
        <taxon>Bacteroidota</taxon>
        <taxon>Sphingobacteriia</taxon>
        <taxon>Sphingobacteriales</taxon>
        <taxon>Sphingobacteriaceae</taxon>
        <taxon>Pedobacter</taxon>
    </lineage>
</organism>